<proteinExistence type="predicted"/>
<protein>
    <submittedName>
        <fullName evidence="1">GL18492</fullName>
    </submittedName>
</protein>
<evidence type="ECO:0000313" key="2">
    <source>
        <dbReference type="Proteomes" id="UP000008744"/>
    </source>
</evidence>
<reference evidence="1 2" key="1">
    <citation type="journal article" date="2007" name="Nature">
        <title>Evolution of genes and genomes on the Drosophila phylogeny.</title>
        <authorList>
            <consortium name="Drosophila 12 Genomes Consortium"/>
            <person name="Clark A.G."/>
            <person name="Eisen M.B."/>
            <person name="Smith D.R."/>
            <person name="Bergman C.M."/>
            <person name="Oliver B."/>
            <person name="Markow T.A."/>
            <person name="Kaufman T.C."/>
            <person name="Kellis M."/>
            <person name="Gelbart W."/>
            <person name="Iyer V.N."/>
            <person name="Pollard D.A."/>
            <person name="Sackton T.B."/>
            <person name="Larracuente A.M."/>
            <person name="Singh N.D."/>
            <person name="Abad J.P."/>
            <person name="Abt D.N."/>
            <person name="Adryan B."/>
            <person name="Aguade M."/>
            <person name="Akashi H."/>
            <person name="Anderson W.W."/>
            <person name="Aquadro C.F."/>
            <person name="Ardell D.H."/>
            <person name="Arguello R."/>
            <person name="Artieri C.G."/>
            <person name="Barbash D.A."/>
            <person name="Barker D."/>
            <person name="Barsanti P."/>
            <person name="Batterham P."/>
            <person name="Batzoglou S."/>
            <person name="Begun D."/>
            <person name="Bhutkar A."/>
            <person name="Blanco E."/>
            <person name="Bosak S.A."/>
            <person name="Bradley R.K."/>
            <person name="Brand A.D."/>
            <person name="Brent M.R."/>
            <person name="Brooks A.N."/>
            <person name="Brown R.H."/>
            <person name="Butlin R.K."/>
            <person name="Caggese C."/>
            <person name="Calvi B.R."/>
            <person name="Bernardo de Carvalho A."/>
            <person name="Caspi A."/>
            <person name="Castrezana S."/>
            <person name="Celniker S.E."/>
            <person name="Chang J.L."/>
            <person name="Chapple C."/>
            <person name="Chatterji S."/>
            <person name="Chinwalla A."/>
            <person name="Civetta A."/>
            <person name="Clifton S.W."/>
            <person name="Comeron J.M."/>
            <person name="Costello J.C."/>
            <person name="Coyne J.A."/>
            <person name="Daub J."/>
            <person name="David R.G."/>
            <person name="Delcher A.L."/>
            <person name="Delehaunty K."/>
            <person name="Do C.B."/>
            <person name="Ebling H."/>
            <person name="Edwards K."/>
            <person name="Eickbush T."/>
            <person name="Evans J.D."/>
            <person name="Filipski A."/>
            <person name="Findeiss S."/>
            <person name="Freyhult E."/>
            <person name="Fulton L."/>
            <person name="Fulton R."/>
            <person name="Garcia A.C."/>
            <person name="Gardiner A."/>
            <person name="Garfield D.A."/>
            <person name="Garvin B.E."/>
            <person name="Gibson G."/>
            <person name="Gilbert D."/>
            <person name="Gnerre S."/>
            <person name="Godfrey J."/>
            <person name="Good R."/>
            <person name="Gotea V."/>
            <person name="Gravely B."/>
            <person name="Greenberg A.J."/>
            <person name="Griffiths-Jones S."/>
            <person name="Gross S."/>
            <person name="Guigo R."/>
            <person name="Gustafson E.A."/>
            <person name="Haerty W."/>
            <person name="Hahn M.W."/>
            <person name="Halligan D.L."/>
            <person name="Halpern A.L."/>
            <person name="Halter G.M."/>
            <person name="Han M.V."/>
            <person name="Heger A."/>
            <person name="Hillier L."/>
            <person name="Hinrichs A.S."/>
            <person name="Holmes I."/>
            <person name="Hoskins R.A."/>
            <person name="Hubisz M.J."/>
            <person name="Hultmark D."/>
            <person name="Huntley M.A."/>
            <person name="Jaffe D.B."/>
            <person name="Jagadeeshan S."/>
            <person name="Jeck W.R."/>
            <person name="Johnson J."/>
            <person name="Jones C.D."/>
            <person name="Jordan W.C."/>
            <person name="Karpen G.H."/>
            <person name="Kataoka E."/>
            <person name="Keightley P.D."/>
            <person name="Kheradpour P."/>
            <person name="Kirkness E.F."/>
            <person name="Koerich L.B."/>
            <person name="Kristiansen K."/>
            <person name="Kudrna D."/>
            <person name="Kulathinal R.J."/>
            <person name="Kumar S."/>
            <person name="Kwok R."/>
            <person name="Lander E."/>
            <person name="Langley C.H."/>
            <person name="Lapoint R."/>
            <person name="Lazzaro B.P."/>
            <person name="Lee S.J."/>
            <person name="Levesque L."/>
            <person name="Li R."/>
            <person name="Lin C.F."/>
            <person name="Lin M.F."/>
            <person name="Lindblad-Toh K."/>
            <person name="Llopart A."/>
            <person name="Long M."/>
            <person name="Low L."/>
            <person name="Lozovsky E."/>
            <person name="Lu J."/>
            <person name="Luo M."/>
            <person name="Machado C.A."/>
            <person name="Makalowski W."/>
            <person name="Marzo M."/>
            <person name="Matsuda M."/>
            <person name="Matzkin L."/>
            <person name="McAllister B."/>
            <person name="McBride C.S."/>
            <person name="McKernan B."/>
            <person name="McKernan K."/>
            <person name="Mendez-Lago M."/>
            <person name="Minx P."/>
            <person name="Mollenhauer M.U."/>
            <person name="Montooth K."/>
            <person name="Mount S.M."/>
            <person name="Mu X."/>
            <person name="Myers E."/>
            <person name="Negre B."/>
            <person name="Newfeld S."/>
            <person name="Nielsen R."/>
            <person name="Noor M.A."/>
            <person name="O'Grady P."/>
            <person name="Pachter L."/>
            <person name="Papaceit M."/>
            <person name="Parisi M.J."/>
            <person name="Parisi M."/>
            <person name="Parts L."/>
            <person name="Pedersen J.S."/>
            <person name="Pesole G."/>
            <person name="Phillippy A.M."/>
            <person name="Ponting C.P."/>
            <person name="Pop M."/>
            <person name="Porcelli D."/>
            <person name="Powell J.R."/>
            <person name="Prohaska S."/>
            <person name="Pruitt K."/>
            <person name="Puig M."/>
            <person name="Quesneville H."/>
            <person name="Ram K.R."/>
            <person name="Rand D."/>
            <person name="Rasmussen M.D."/>
            <person name="Reed L.K."/>
            <person name="Reenan R."/>
            <person name="Reily A."/>
            <person name="Remington K.A."/>
            <person name="Rieger T.T."/>
            <person name="Ritchie M.G."/>
            <person name="Robin C."/>
            <person name="Rogers Y.H."/>
            <person name="Rohde C."/>
            <person name="Rozas J."/>
            <person name="Rubenfield M.J."/>
            <person name="Ruiz A."/>
            <person name="Russo S."/>
            <person name="Salzberg S.L."/>
            <person name="Sanchez-Gracia A."/>
            <person name="Saranga D.J."/>
            <person name="Sato H."/>
            <person name="Schaeffer S.W."/>
            <person name="Schatz M.C."/>
            <person name="Schlenke T."/>
            <person name="Schwartz R."/>
            <person name="Segarra C."/>
            <person name="Singh R.S."/>
            <person name="Sirot L."/>
            <person name="Sirota M."/>
            <person name="Sisneros N.B."/>
            <person name="Smith C.D."/>
            <person name="Smith T.F."/>
            <person name="Spieth J."/>
            <person name="Stage D.E."/>
            <person name="Stark A."/>
            <person name="Stephan W."/>
            <person name="Strausberg R.L."/>
            <person name="Strempel S."/>
            <person name="Sturgill D."/>
            <person name="Sutton G."/>
            <person name="Sutton G.G."/>
            <person name="Tao W."/>
            <person name="Teichmann S."/>
            <person name="Tobari Y.N."/>
            <person name="Tomimura Y."/>
            <person name="Tsolas J.M."/>
            <person name="Valente V.L."/>
            <person name="Venter E."/>
            <person name="Venter J.C."/>
            <person name="Vicario S."/>
            <person name="Vieira F.G."/>
            <person name="Vilella A.J."/>
            <person name="Villasante A."/>
            <person name="Walenz B."/>
            <person name="Wang J."/>
            <person name="Wasserman M."/>
            <person name="Watts T."/>
            <person name="Wilson D."/>
            <person name="Wilson R.K."/>
            <person name="Wing R.A."/>
            <person name="Wolfner M.F."/>
            <person name="Wong A."/>
            <person name="Wong G.K."/>
            <person name="Wu C.I."/>
            <person name="Wu G."/>
            <person name="Yamamoto D."/>
            <person name="Yang H.P."/>
            <person name="Yang S.P."/>
            <person name="Yorke J.A."/>
            <person name="Yoshida K."/>
            <person name="Zdobnov E."/>
            <person name="Zhang P."/>
            <person name="Zhang Y."/>
            <person name="Zimin A.V."/>
            <person name="Baldwin J."/>
            <person name="Abdouelleil A."/>
            <person name="Abdulkadir J."/>
            <person name="Abebe A."/>
            <person name="Abera B."/>
            <person name="Abreu J."/>
            <person name="Acer S.C."/>
            <person name="Aftuck L."/>
            <person name="Alexander A."/>
            <person name="An P."/>
            <person name="Anderson E."/>
            <person name="Anderson S."/>
            <person name="Arachi H."/>
            <person name="Azer M."/>
            <person name="Bachantsang P."/>
            <person name="Barry A."/>
            <person name="Bayul T."/>
            <person name="Berlin A."/>
            <person name="Bessette D."/>
            <person name="Bloom T."/>
            <person name="Blye J."/>
            <person name="Boguslavskiy L."/>
            <person name="Bonnet C."/>
            <person name="Boukhgalter B."/>
            <person name="Bourzgui I."/>
            <person name="Brown A."/>
            <person name="Cahill P."/>
            <person name="Channer S."/>
            <person name="Cheshatsang Y."/>
            <person name="Chuda L."/>
            <person name="Citroen M."/>
            <person name="Collymore A."/>
            <person name="Cooke P."/>
            <person name="Costello M."/>
            <person name="D'Aco K."/>
            <person name="Daza R."/>
            <person name="De Haan G."/>
            <person name="DeGray S."/>
            <person name="DeMaso C."/>
            <person name="Dhargay N."/>
            <person name="Dooley K."/>
            <person name="Dooley E."/>
            <person name="Doricent M."/>
            <person name="Dorje P."/>
            <person name="Dorjee K."/>
            <person name="Dupes A."/>
            <person name="Elong R."/>
            <person name="Falk J."/>
            <person name="Farina A."/>
            <person name="Faro S."/>
            <person name="Ferguson D."/>
            <person name="Fisher S."/>
            <person name="Foley C.D."/>
            <person name="Franke A."/>
            <person name="Friedrich D."/>
            <person name="Gadbois L."/>
            <person name="Gearin G."/>
            <person name="Gearin C.R."/>
            <person name="Giannoukos G."/>
            <person name="Goode T."/>
            <person name="Graham J."/>
            <person name="Grandbois E."/>
            <person name="Grewal S."/>
            <person name="Gyaltsen K."/>
            <person name="Hafez N."/>
            <person name="Hagos B."/>
            <person name="Hall J."/>
            <person name="Henson C."/>
            <person name="Hollinger A."/>
            <person name="Honan T."/>
            <person name="Huard M.D."/>
            <person name="Hughes L."/>
            <person name="Hurhula B."/>
            <person name="Husby M.E."/>
            <person name="Kamat A."/>
            <person name="Kanga B."/>
            <person name="Kashin S."/>
            <person name="Khazanovich D."/>
            <person name="Kisner P."/>
            <person name="Lance K."/>
            <person name="Lara M."/>
            <person name="Lee W."/>
            <person name="Lennon N."/>
            <person name="Letendre F."/>
            <person name="LeVine R."/>
            <person name="Lipovsky A."/>
            <person name="Liu X."/>
            <person name="Liu J."/>
            <person name="Liu S."/>
            <person name="Lokyitsang T."/>
            <person name="Lokyitsang Y."/>
            <person name="Lubonja R."/>
            <person name="Lui A."/>
            <person name="MacDonald P."/>
            <person name="Magnisalis V."/>
            <person name="Maru K."/>
            <person name="Matthews C."/>
            <person name="McCusker W."/>
            <person name="McDonough S."/>
            <person name="Mehta T."/>
            <person name="Meldrim J."/>
            <person name="Meneus L."/>
            <person name="Mihai O."/>
            <person name="Mihalev A."/>
            <person name="Mihova T."/>
            <person name="Mittelman R."/>
            <person name="Mlenga V."/>
            <person name="Montmayeur A."/>
            <person name="Mulrain L."/>
            <person name="Navidi A."/>
            <person name="Naylor J."/>
            <person name="Negash T."/>
            <person name="Nguyen T."/>
            <person name="Nguyen N."/>
            <person name="Nicol R."/>
            <person name="Norbu C."/>
            <person name="Norbu N."/>
            <person name="Novod N."/>
            <person name="O'Neill B."/>
            <person name="Osman S."/>
            <person name="Markiewicz E."/>
            <person name="Oyono O.L."/>
            <person name="Patti C."/>
            <person name="Phunkhang P."/>
            <person name="Pierre F."/>
            <person name="Priest M."/>
            <person name="Raghuraman S."/>
            <person name="Rege F."/>
            <person name="Reyes R."/>
            <person name="Rise C."/>
            <person name="Rogov P."/>
            <person name="Ross K."/>
            <person name="Ryan E."/>
            <person name="Settipalli S."/>
            <person name="Shea T."/>
            <person name="Sherpa N."/>
            <person name="Shi L."/>
            <person name="Shih D."/>
            <person name="Sparrow T."/>
            <person name="Spaulding J."/>
            <person name="Stalker J."/>
            <person name="Stange-Thomann N."/>
            <person name="Stavropoulos S."/>
            <person name="Stone C."/>
            <person name="Strader C."/>
            <person name="Tesfaye S."/>
            <person name="Thomson T."/>
            <person name="Thoulutsang Y."/>
            <person name="Thoulutsang D."/>
            <person name="Topham K."/>
            <person name="Topping I."/>
            <person name="Tsamla T."/>
            <person name="Vassiliev H."/>
            <person name="Vo A."/>
            <person name="Wangchuk T."/>
            <person name="Wangdi T."/>
            <person name="Weiand M."/>
            <person name="Wilkinson J."/>
            <person name="Wilson A."/>
            <person name="Yadav S."/>
            <person name="Young G."/>
            <person name="Yu Q."/>
            <person name="Zembek L."/>
            <person name="Zhong D."/>
            <person name="Zimmer A."/>
            <person name="Zwirko Z."/>
            <person name="Jaffe D.B."/>
            <person name="Alvarez P."/>
            <person name="Brockman W."/>
            <person name="Butler J."/>
            <person name="Chin C."/>
            <person name="Gnerre S."/>
            <person name="Grabherr M."/>
            <person name="Kleber M."/>
            <person name="Mauceli E."/>
            <person name="MacCallum I."/>
        </authorList>
    </citation>
    <scope>NUCLEOTIDE SEQUENCE [LARGE SCALE GENOMIC DNA]</scope>
    <source>
        <strain evidence="2">MSH-3 / Tucson 14011-0111.49</strain>
    </source>
</reference>
<keyword evidence="2" id="KW-1185">Reference proteome</keyword>
<name>B4ISJ5_DROPE</name>
<dbReference type="AlphaFoldDB" id="B4ISJ5"/>
<evidence type="ECO:0000313" key="1">
    <source>
        <dbReference type="EMBL" id="EDW26088.1"/>
    </source>
</evidence>
<dbReference type="HOGENOM" id="CLU_2869950_0_0_1"/>
<organism evidence="2">
    <name type="scientific">Drosophila persimilis</name>
    <name type="common">Fruit fly</name>
    <dbReference type="NCBI Taxonomy" id="7234"/>
    <lineage>
        <taxon>Eukaryota</taxon>
        <taxon>Metazoa</taxon>
        <taxon>Ecdysozoa</taxon>
        <taxon>Arthropoda</taxon>
        <taxon>Hexapoda</taxon>
        <taxon>Insecta</taxon>
        <taxon>Pterygota</taxon>
        <taxon>Neoptera</taxon>
        <taxon>Endopterygota</taxon>
        <taxon>Diptera</taxon>
        <taxon>Brachycera</taxon>
        <taxon>Muscomorpha</taxon>
        <taxon>Ephydroidea</taxon>
        <taxon>Drosophilidae</taxon>
        <taxon>Drosophila</taxon>
        <taxon>Sophophora</taxon>
    </lineage>
</organism>
<dbReference type="EMBL" id="CH700552">
    <property type="protein sequence ID" value="EDW26088.1"/>
    <property type="molecule type" value="Genomic_DNA"/>
</dbReference>
<dbReference type="Proteomes" id="UP000008744">
    <property type="component" value="Unassembled WGS sequence"/>
</dbReference>
<gene>
    <name evidence="1" type="primary">Dper\GL18492</name>
    <name evidence="1" type="ORF">Dper_GL18492</name>
</gene>
<accession>B4ISJ5</accession>
<sequence length="64" mass="6611">MDFRGGEGPGRCALTPALSLSADQSCSPRGSSRRVASVVSRLKPAQVTNALVTNVPAGEQVEEV</sequence>